<dbReference type="EMBL" id="BRYB01002942">
    <property type="protein sequence ID" value="GMI27869.1"/>
    <property type="molecule type" value="Genomic_DNA"/>
</dbReference>
<proteinExistence type="predicted"/>
<sequence>MLRTALSARNVARIAKPTLSAPSFSVVAPVLENYIEVSRHMSRGLEGGIDAQLQYLSSQVADGREYHRPTWLTQPQCKPGWTQTKPPTRAGGHSWQRKKTFKGMVEWPPGGH</sequence>
<dbReference type="Proteomes" id="UP001165060">
    <property type="component" value="Unassembled WGS sequence"/>
</dbReference>
<feature type="region of interest" description="Disordered" evidence="1">
    <location>
        <begin position="71"/>
        <end position="96"/>
    </location>
</feature>
<reference evidence="2 3" key="1">
    <citation type="journal article" date="2023" name="Commun. Biol.">
        <title>Genome analysis of Parmales, the sister group of diatoms, reveals the evolutionary specialization of diatoms from phago-mixotrophs to photoautotrophs.</title>
        <authorList>
            <person name="Ban H."/>
            <person name="Sato S."/>
            <person name="Yoshikawa S."/>
            <person name="Yamada K."/>
            <person name="Nakamura Y."/>
            <person name="Ichinomiya M."/>
            <person name="Sato N."/>
            <person name="Blanc-Mathieu R."/>
            <person name="Endo H."/>
            <person name="Kuwata A."/>
            <person name="Ogata H."/>
        </authorList>
    </citation>
    <scope>NUCLEOTIDE SEQUENCE [LARGE SCALE GENOMIC DNA]</scope>
</reference>
<evidence type="ECO:0000256" key="1">
    <source>
        <dbReference type="SAM" id="MobiDB-lite"/>
    </source>
</evidence>
<organism evidence="2 3">
    <name type="scientific">Tetraparma gracilis</name>
    <dbReference type="NCBI Taxonomy" id="2962635"/>
    <lineage>
        <taxon>Eukaryota</taxon>
        <taxon>Sar</taxon>
        <taxon>Stramenopiles</taxon>
        <taxon>Ochrophyta</taxon>
        <taxon>Bolidophyceae</taxon>
        <taxon>Parmales</taxon>
        <taxon>Triparmaceae</taxon>
        <taxon>Tetraparma</taxon>
    </lineage>
</organism>
<gene>
    <name evidence="2" type="ORF">TeGR_g6750</name>
</gene>
<evidence type="ECO:0000313" key="2">
    <source>
        <dbReference type="EMBL" id="GMI27869.1"/>
    </source>
</evidence>
<name>A0ABQ6MJV5_9STRA</name>
<feature type="compositionally biased region" description="Polar residues" evidence="1">
    <location>
        <begin position="71"/>
        <end position="86"/>
    </location>
</feature>
<comment type="caution">
    <text evidence="2">The sequence shown here is derived from an EMBL/GenBank/DDBJ whole genome shotgun (WGS) entry which is preliminary data.</text>
</comment>
<keyword evidence="3" id="KW-1185">Reference proteome</keyword>
<protein>
    <submittedName>
        <fullName evidence="2">Uncharacterized protein</fullName>
    </submittedName>
</protein>
<accession>A0ABQ6MJV5</accession>
<evidence type="ECO:0000313" key="3">
    <source>
        <dbReference type="Proteomes" id="UP001165060"/>
    </source>
</evidence>